<evidence type="ECO:0000256" key="5">
    <source>
        <dbReference type="ARBA" id="ARBA00023163"/>
    </source>
</evidence>
<dbReference type="EMBL" id="JAUSTP010000001">
    <property type="protein sequence ID" value="MDQ0188411.1"/>
    <property type="molecule type" value="Genomic_DNA"/>
</dbReference>
<dbReference type="InterPro" id="IPR002197">
    <property type="entry name" value="HTH_Fis"/>
</dbReference>
<dbReference type="InterPro" id="IPR003593">
    <property type="entry name" value="AAA+_ATPase"/>
</dbReference>
<dbReference type="SUPFAM" id="SSF52540">
    <property type="entry name" value="P-loop containing nucleoside triphosphate hydrolases"/>
    <property type="match status" value="1"/>
</dbReference>
<dbReference type="InterPro" id="IPR027417">
    <property type="entry name" value="P-loop_NTPase"/>
</dbReference>
<dbReference type="Proteomes" id="UP001232973">
    <property type="component" value="Unassembled WGS sequence"/>
</dbReference>
<reference evidence="8 9" key="1">
    <citation type="submission" date="2023-07" db="EMBL/GenBank/DDBJ databases">
        <title>Genomic Encyclopedia of Type Strains, Phase IV (KMG-IV): sequencing the most valuable type-strain genomes for metagenomic binning, comparative biology and taxonomic classification.</title>
        <authorList>
            <person name="Goeker M."/>
        </authorList>
    </citation>
    <scope>NUCLEOTIDE SEQUENCE [LARGE SCALE GENOMIC DNA]</scope>
    <source>
        <strain evidence="8 9">DSM 4006</strain>
    </source>
</reference>
<dbReference type="InterPro" id="IPR025944">
    <property type="entry name" value="Sigma_54_int_dom_CS"/>
</dbReference>
<keyword evidence="3" id="KW-0805">Transcription regulation</keyword>
<dbReference type="InterPro" id="IPR002078">
    <property type="entry name" value="Sigma_54_int"/>
</dbReference>
<feature type="domain" description="Sigma-54 factor interaction" evidence="6">
    <location>
        <begin position="265"/>
        <end position="495"/>
    </location>
</feature>
<protein>
    <submittedName>
        <fullName evidence="8">PAS domain S-box-containing protein</fullName>
    </submittedName>
</protein>
<dbReference type="InterPro" id="IPR058031">
    <property type="entry name" value="AAA_lid_NorR"/>
</dbReference>
<feature type="domain" description="PAS" evidence="7">
    <location>
        <begin position="131"/>
        <end position="177"/>
    </location>
</feature>
<dbReference type="Pfam" id="PF02954">
    <property type="entry name" value="HTH_8"/>
    <property type="match status" value="1"/>
</dbReference>
<keyword evidence="5" id="KW-0804">Transcription</keyword>
<dbReference type="InterPro" id="IPR000014">
    <property type="entry name" value="PAS"/>
</dbReference>
<dbReference type="PRINTS" id="PR01590">
    <property type="entry name" value="HTHFIS"/>
</dbReference>
<dbReference type="PANTHER" id="PTHR32071">
    <property type="entry name" value="TRANSCRIPTIONAL REGULATORY PROTEIN"/>
    <property type="match status" value="1"/>
</dbReference>
<evidence type="ECO:0000313" key="8">
    <source>
        <dbReference type="EMBL" id="MDQ0188411.1"/>
    </source>
</evidence>
<dbReference type="Pfam" id="PF25601">
    <property type="entry name" value="AAA_lid_14"/>
    <property type="match status" value="1"/>
</dbReference>
<dbReference type="Pfam" id="PF00989">
    <property type="entry name" value="PAS"/>
    <property type="match status" value="1"/>
</dbReference>
<dbReference type="NCBIfam" id="TIGR00229">
    <property type="entry name" value="sensory_box"/>
    <property type="match status" value="1"/>
</dbReference>
<organism evidence="8 9">
    <name type="scientific">Alicyclobacillus cycloheptanicus</name>
    <dbReference type="NCBI Taxonomy" id="1457"/>
    <lineage>
        <taxon>Bacteria</taxon>
        <taxon>Bacillati</taxon>
        <taxon>Bacillota</taxon>
        <taxon>Bacilli</taxon>
        <taxon>Bacillales</taxon>
        <taxon>Alicyclobacillaceae</taxon>
        <taxon>Alicyclobacillus</taxon>
    </lineage>
</organism>
<dbReference type="InterPro" id="IPR013767">
    <property type="entry name" value="PAS_fold"/>
</dbReference>
<gene>
    <name evidence="8" type="ORF">J2S03_000215</name>
</gene>
<keyword evidence="2" id="KW-0067">ATP-binding</keyword>
<keyword evidence="4" id="KW-0238">DNA-binding</keyword>
<dbReference type="SUPFAM" id="SSF46689">
    <property type="entry name" value="Homeodomain-like"/>
    <property type="match status" value="1"/>
</dbReference>
<dbReference type="SUPFAM" id="SSF55785">
    <property type="entry name" value="PYP-like sensor domain (PAS domain)"/>
    <property type="match status" value="1"/>
</dbReference>
<dbReference type="PANTHER" id="PTHR32071:SF121">
    <property type="entry name" value="SIGMA L-DEPENDENT TRANSCRIPTIONAL REGULATOR YQIR-RELATED"/>
    <property type="match status" value="1"/>
</dbReference>
<dbReference type="InterPro" id="IPR025943">
    <property type="entry name" value="Sigma_54_int_dom_ATP-bd_2"/>
</dbReference>
<evidence type="ECO:0000313" key="9">
    <source>
        <dbReference type="Proteomes" id="UP001232973"/>
    </source>
</evidence>
<evidence type="ECO:0000256" key="1">
    <source>
        <dbReference type="ARBA" id="ARBA00022741"/>
    </source>
</evidence>
<dbReference type="SMART" id="SM00382">
    <property type="entry name" value="AAA"/>
    <property type="match status" value="1"/>
</dbReference>
<dbReference type="Gene3D" id="1.10.10.60">
    <property type="entry name" value="Homeodomain-like"/>
    <property type="match status" value="1"/>
</dbReference>
<evidence type="ECO:0000256" key="4">
    <source>
        <dbReference type="ARBA" id="ARBA00023125"/>
    </source>
</evidence>
<dbReference type="CDD" id="cd00009">
    <property type="entry name" value="AAA"/>
    <property type="match status" value="1"/>
</dbReference>
<evidence type="ECO:0000256" key="3">
    <source>
        <dbReference type="ARBA" id="ARBA00023015"/>
    </source>
</evidence>
<dbReference type="InterPro" id="IPR009057">
    <property type="entry name" value="Homeodomain-like_sf"/>
</dbReference>
<keyword evidence="1" id="KW-0547">Nucleotide-binding</keyword>
<dbReference type="PROSITE" id="PS00676">
    <property type="entry name" value="SIGMA54_INTERACT_2"/>
    <property type="match status" value="1"/>
</dbReference>
<accession>A0ABT9XDN9</accession>
<dbReference type="RefSeq" id="WP_274455815.1">
    <property type="nucleotide sequence ID" value="NZ_CP067097.1"/>
</dbReference>
<dbReference type="Pfam" id="PF00158">
    <property type="entry name" value="Sigma54_activat"/>
    <property type="match status" value="1"/>
</dbReference>
<evidence type="ECO:0000259" key="6">
    <source>
        <dbReference type="PROSITE" id="PS50045"/>
    </source>
</evidence>
<dbReference type="Gene3D" id="3.40.50.300">
    <property type="entry name" value="P-loop containing nucleotide triphosphate hydrolases"/>
    <property type="match status" value="1"/>
</dbReference>
<proteinExistence type="predicted"/>
<evidence type="ECO:0000259" key="7">
    <source>
        <dbReference type="PROSITE" id="PS50112"/>
    </source>
</evidence>
<dbReference type="InterPro" id="IPR035965">
    <property type="entry name" value="PAS-like_dom_sf"/>
</dbReference>
<evidence type="ECO:0000256" key="2">
    <source>
        <dbReference type="ARBA" id="ARBA00022840"/>
    </source>
</evidence>
<keyword evidence="9" id="KW-1185">Reference proteome</keyword>
<dbReference type="PROSITE" id="PS00688">
    <property type="entry name" value="SIGMA54_INTERACT_3"/>
    <property type="match status" value="1"/>
</dbReference>
<dbReference type="SMART" id="SM00091">
    <property type="entry name" value="PAS"/>
    <property type="match status" value="1"/>
</dbReference>
<comment type="caution">
    <text evidence="8">The sequence shown here is derived from an EMBL/GenBank/DDBJ whole genome shotgun (WGS) entry which is preliminary data.</text>
</comment>
<dbReference type="PROSITE" id="PS50112">
    <property type="entry name" value="PAS"/>
    <property type="match status" value="1"/>
</dbReference>
<sequence length="580" mass="63139">MFRVLMVGTGPQSEQVMKALARHPAVEWLGVVDPGAGSDVQVRAADDACAHALFVYPALSGALSAAVEQQVNVVLDWSNEVSDTLLTAHHLRATVVSGPALDLLVQWVGAYNELAARLDAQEQDLQLLREVQTLLEAVIQSTQDAITVVDKDGRQILINPAYTRLTGLSPEQVIGKSADVDIAEGDSMHMQVLTTGRPVRNAQMKVGPYRREVIVNVAPILVNGELRGSVGVIHDISEIKQLTEALDRANKLLRSLHAKYTFSDVVGKSPAMVVAVDQAKRAAKTPATVLLRGESGTGKELFAHAIHNESDRRLRPFVRVSCAAISESLLESEMFGYEEGAFTGARRGGRRGLFEEASGGTLFLDEIGEMSIPTQAKLLRALQEKEIVRVGGTTPIPINVRIIAATHVNLEQAVAKGRFREDLYYRLNVIPIVIPPLRYRKEDIEAIATQIVLRLNQAYGRNVTHLTPAAVATLMAYDWPGNVRELENVIGRAMTNVDYRETELDARHLPILTPHAHGEDPDSLAAALPLGGSLQEVLHTAERIAIERALAAAGGNKTEAARRLGISVRSLYYKLNQTAE</sequence>
<dbReference type="PROSITE" id="PS00675">
    <property type="entry name" value="SIGMA54_INTERACT_1"/>
    <property type="match status" value="1"/>
</dbReference>
<dbReference type="Gene3D" id="3.30.450.20">
    <property type="entry name" value="PAS domain"/>
    <property type="match status" value="1"/>
</dbReference>
<dbReference type="CDD" id="cd00130">
    <property type="entry name" value="PAS"/>
    <property type="match status" value="1"/>
</dbReference>
<dbReference type="PROSITE" id="PS50045">
    <property type="entry name" value="SIGMA54_INTERACT_4"/>
    <property type="match status" value="1"/>
</dbReference>
<name>A0ABT9XDN9_9BACL</name>
<dbReference type="InterPro" id="IPR025662">
    <property type="entry name" value="Sigma_54_int_dom_ATP-bd_1"/>
</dbReference>
<dbReference type="Gene3D" id="1.10.8.60">
    <property type="match status" value="1"/>
</dbReference>